<evidence type="ECO:0000256" key="4">
    <source>
        <dbReference type="ARBA" id="ARBA00014053"/>
    </source>
</evidence>
<dbReference type="PANTHER" id="PTHR31477">
    <property type="entry name" value="CENTROSOMAL PROTEIN OF 44 KDA"/>
    <property type="match status" value="1"/>
</dbReference>
<feature type="coiled-coil region" evidence="9">
    <location>
        <begin position="472"/>
        <end position="510"/>
    </location>
</feature>
<evidence type="ECO:0000313" key="12">
    <source>
        <dbReference type="EMBL" id="CDW77780.1"/>
    </source>
</evidence>
<dbReference type="PANTHER" id="PTHR31477:SF1">
    <property type="entry name" value="CENTROSOMAL PROTEIN OF 44 KDA"/>
    <property type="match status" value="1"/>
</dbReference>
<dbReference type="Proteomes" id="UP000039865">
    <property type="component" value="Unassembled WGS sequence"/>
</dbReference>
<evidence type="ECO:0000256" key="1">
    <source>
        <dbReference type="ARBA" id="ARBA00004114"/>
    </source>
</evidence>
<organism evidence="12 13">
    <name type="scientific">Stylonychia lemnae</name>
    <name type="common">Ciliate</name>
    <dbReference type="NCBI Taxonomy" id="5949"/>
    <lineage>
        <taxon>Eukaryota</taxon>
        <taxon>Sar</taxon>
        <taxon>Alveolata</taxon>
        <taxon>Ciliophora</taxon>
        <taxon>Intramacronucleata</taxon>
        <taxon>Spirotrichea</taxon>
        <taxon>Stichotrichia</taxon>
        <taxon>Sporadotrichida</taxon>
        <taxon>Oxytrichidae</taxon>
        <taxon>Stylonychinae</taxon>
        <taxon>Stylonychia</taxon>
    </lineage>
</organism>
<feature type="compositionally biased region" description="Low complexity" evidence="10">
    <location>
        <begin position="310"/>
        <end position="336"/>
    </location>
</feature>
<dbReference type="InterPro" id="IPR029157">
    <property type="entry name" value="CEP44_CC"/>
</dbReference>
<proteinExistence type="predicted"/>
<keyword evidence="7" id="KW-0206">Cytoskeleton</keyword>
<dbReference type="GO" id="GO:0005814">
    <property type="term" value="C:centriole"/>
    <property type="evidence" value="ECO:0007669"/>
    <property type="project" value="UniProtKB-SubCell"/>
</dbReference>
<evidence type="ECO:0000256" key="7">
    <source>
        <dbReference type="ARBA" id="ARBA00023212"/>
    </source>
</evidence>
<feature type="compositionally biased region" description="Polar residues" evidence="10">
    <location>
        <begin position="238"/>
        <end position="248"/>
    </location>
</feature>
<feature type="region of interest" description="Disordered" evidence="10">
    <location>
        <begin position="212"/>
        <end position="248"/>
    </location>
</feature>
<dbReference type="InParanoid" id="A0A078A694"/>
<keyword evidence="6 9" id="KW-0175">Coiled coil</keyword>
<feature type="region of interest" description="Disordered" evidence="10">
    <location>
        <begin position="303"/>
        <end position="336"/>
    </location>
</feature>
<dbReference type="EMBL" id="CCKQ01006469">
    <property type="protein sequence ID" value="CDW77780.1"/>
    <property type="molecule type" value="Genomic_DNA"/>
</dbReference>
<dbReference type="InterPro" id="IPR033603">
    <property type="entry name" value="CEP44"/>
</dbReference>
<dbReference type="OMA" id="HENTHDI"/>
<gene>
    <name evidence="12" type="primary">Contig18303.g19440</name>
    <name evidence="12" type="ORF">STYLEM_6746</name>
</gene>
<evidence type="ECO:0000256" key="5">
    <source>
        <dbReference type="ARBA" id="ARBA00022490"/>
    </source>
</evidence>
<evidence type="ECO:0000256" key="3">
    <source>
        <dbReference type="ARBA" id="ARBA00004647"/>
    </source>
</evidence>
<evidence type="ECO:0000256" key="10">
    <source>
        <dbReference type="SAM" id="MobiDB-lite"/>
    </source>
</evidence>
<dbReference type="GO" id="GO:0000922">
    <property type="term" value="C:spindle pole"/>
    <property type="evidence" value="ECO:0007669"/>
    <property type="project" value="UniProtKB-SubCell"/>
</dbReference>
<evidence type="ECO:0000313" key="13">
    <source>
        <dbReference type="Proteomes" id="UP000039865"/>
    </source>
</evidence>
<name>A0A078A694_STYLE</name>
<sequence length="524" mass="60392">MIKDLLQYKFTDYNTGYTQVRTPKTGHNRSQSLQKSLVSAAGDPKKNSDKLKFLLLSIKFPQQYNEKEALEGHPTQFMKIINYSLFVASASVKKYLFSKEVDPDTVYLNDYKFMKKTQIFGYRPNITLEQFFKYGFAEQKMLICCDVINLVKKASRDLKIQKSLTRKRSETTRDLQVSSYTIINHSKVTDAQKDFVYERDTVNKTAKVSRLNQDLQEQRQSLRDSRRSSIQDSRNRSTQRLSASAGKSINNSFRYTHVQSRYMLPAKNQLQQQEVNANVGTALPAEYKPLRVRAKHENTHDISVNKSLRQSQSPQQEQKPSPQKQAQQVQSVPSQQQNVNNISIDLMFQLKQTIESLNSKFENFQCKIDNKIETIHQDYQSLNIKLETLNSTKNGGGAGFGQTTLSQADYGQDRLRERGEFISPSHFGDRNEGPSSVINYGDVQVKNLREFTFSEKGSVDQNQRMYSTDGFLQSRKAQVEDLREESQQLIDNIRRNFDESKREIENYSANHARNQSALAADHQQ</sequence>
<evidence type="ECO:0000256" key="2">
    <source>
        <dbReference type="ARBA" id="ARBA00004214"/>
    </source>
</evidence>
<dbReference type="Pfam" id="PF15007">
    <property type="entry name" value="CEP44"/>
    <property type="match status" value="1"/>
</dbReference>
<comment type="subcellular location">
    <subcellularLocation>
        <location evidence="1">Cytoplasm</location>
        <location evidence="1">Cytoskeleton</location>
        <location evidence="1">Microtubule organizing center</location>
        <location evidence="1">Centrosome</location>
        <location evidence="1">Centriole</location>
    </subcellularLocation>
    <subcellularLocation>
        <location evidence="3">Cytoplasm</location>
        <location evidence="3">Cytoskeleton</location>
        <location evidence="3">Spindle pole</location>
    </subcellularLocation>
    <subcellularLocation>
        <location evidence="2">Midbody</location>
    </subcellularLocation>
</comment>
<evidence type="ECO:0000256" key="9">
    <source>
        <dbReference type="SAM" id="Coils"/>
    </source>
</evidence>
<dbReference type="AlphaFoldDB" id="A0A078A694"/>
<feature type="domain" description="Centrosomal CEP44" evidence="11">
    <location>
        <begin position="45"/>
        <end position="162"/>
    </location>
</feature>
<accession>A0A078A694</accession>
<keyword evidence="5" id="KW-0963">Cytoplasm</keyword>
<evidence type="ECO:0000256" key="8">
    <source>
        <dbReference type="ARBA" id="ARBA00046235"/>
    </source>
</evidence>
<comment type="function">
    <text evidence="8">Centriole-enriched microtubule-binding protein involved in centriole biogenesis. In collaboration with CEP295 and POC1B, is required for the centriole-to-centrosome conversion by ensuring the formation of bona fide centriole wall. Functions as a linker component that maintains centrosome cohesion. Associates with CROCC and regulates its stability and localization to the centrosome.</text>
</comment>
<evidence type="ECO:0000259" key="11">
    <source>
        <dbReference type="Pfam" id="PF15007"/>
    </source>
</evidence>
<dbReference type="OrthoDB" id="348420at2759"/>
<reference evidence="12 13" key="1">
    <citation type="submission" date="2014-06" db="EMBL/GenBank/DDBJ databases">
        <authorList>
            <person name="Swart Estienne"/>
        </authorList>
    </citation>
    <scope>NUCLEOTIDE SEQUENCE [LARGE SCALE GENOMIC DNA]</scope>
    <source>
        <strain evidence="12 13">130c</strain>
    </source>
</reference>
<keyword evidence="13" id="KW-1185">Reference proteome</keyword>
<dbReference type="GO" id="GO:0030496">
    <property type="term" value="C:midbody"/>
    <property type="evidence" value="ECO:0007669"/>
    <property type="project" value="UniProtKB-SubCell"/>
</dbReference>
<evidence type="ECO:0000256" key="6">
    <source>
        <dbReference type="ARBA" id="ARBA00023054"/>
    </source>
</evidence>
<protein>
    <recommendedName>
        <fullName evidence="4">Centrosomal protein of 44 kDa</fullName>
    </recommendedName>
</protein>
<feature type="compositionally biased region" description="Basic and acidic residues" evidence="10">
    <location>
        <begin position="216"/>
        <end position="235"/>
    </location>
</feature>